<proteinExistence type="predicted"/>
<evidence type="ECO:0008006" key="3">
    <source>
        <dbReference type="Google" id="ProtNLM"/>
    </source>
</evidence>
<comment type="caution">
    <text evidence="1">The sequence shown here is derived from an EMBL/GenBank/DDBJ whole genome shotgun (WGS) entry which is preliminary data.</text>
</comment>
<organism evidence="1 2">
    <name type="scientific">Leptospira yasudae</name>
    <dbReference type="NCBI Taxonomy" id="2202201"/>
    <lineage>
        <taxon>Bacteria</taxon>
        <taxon>Pseudomonadati</taxon>
        <taxon>Spirochaetota</taxon>
        <taxon>Spirochaetia</taxon>
        <taxon>Leptospirales</taxon>
        <taxon>Leptospiraceae</taxon>
        <taxon>Leptospira</taxon>
    </lineage>
</organism>
<dbReference type="Proteomes" id="UP000297613">
    <property type="component" value="Unassembled WGS sequence"/>
</dbReference>
<dbReference type="AlphaFoldDB" id="A0A6N4QU09"/>
<protein>
    <recommendedName>
        <fullName evidence="3">DUF1574 domain-containing protein</fullName>
    </recommendedName>
</protein>
<name>A0A6N4QU09_9LEPT</name>
<sequence length="347" mass="39997">MQFAAFPFLVPFQEKNSFLYDRLSRIDSSLFTESGFERSKDLAPIVFLGDSQILSGIHPQELEKKIGRPIWFLPRPSEQPEGMLLRYKDYESKIGIKPHLVIVNGSVFSLSDMDVASAHRSLVLNYDSFHFEIFTTQQWSDFYFKTLSNGIFYLLGRAFPFLRLNAGVSTSFKIVGEGDEFSYSEKNLDRLLHGNPFEKWKRNAEQNRFLEIEYSKNKGYLNWGSRTSFDGICVPNEHPIDLPPNPELALQKTRKSALEAWKNLFAYLKSNEVSVLALSLPFRPDFDERVSSLPQVSIWESILIEKEIPILKVGSRKFDSKDFGDYTHLNVCGMRKLIPILAEEILR</sequence>
<evidence type="ECO:0000313" key="1">
    <source>
        <dbReference type="EMBL" id="TGL86194.1"/>
    </source>
</evidence>
<accession>A0A6N4QU09</accession>
<evidence type="ECO:0000313" key="2">
    <source>
        <dbReference type="Proteomes" id="UP000297613"/>
    </source>
</evidence>
<dbReference type="EMBL" id="RQGM01000022">
    <property type="protein sequence ID" value="TGL86194.1"/>
    <property type="molecule type" value="Genomic_DNA"/>
</dbReference>
<reference evidence="1 2" key="1">
    <citation type="journal article" date="2019" name="PLoS Negl. Trop. Dis.">
        <title>Revisiting the worldwide diversity of Leptospira species in the environment.</title>
        <authorList>
            <person name="Vincent A.T."/>
            <person name="Schiettekatte O."/>
            <person name="Bourhy P."/>
            <person name="Veyrier F.J."/>
            <person name="Picardeau M."/>
        </authorList>
    </citation>
    <scope>NUCLEOTIDE SEQUENCE [LARGE SCALE GENOMIC DNA]</scope>
    <source>
        <strain evidence="1 2">201702445</strain>
    </source>
</reference>
<gene>
    <name evidence="1" type="ORF">EHQ83_06035</name>
</gene>